<sequence length="253" mass="26305">MQRFERKVALVTGAASGLGAAAVRRLHAEGAIVVITDLARERGEALAAELGARAAFALLDVTQEAAWIEVLDAVVAKHGRLDVLVNNAGVGVVGDVESTTLEQWRFVHAVNTEGTFLGCKHAIRVMKERGGGAIVNLSSVAGIIGAPNLAAYCSSKGGVRTFTKSVAMHCARKGYGIRVNSVHPSFIDTPMVDAMVEHTADPARSKANLAKPIPLGKLGEPEDVAAAVAYLASDDAKFVTGTELLVDGGLLAS</sequence>
<dbReference type="InterPro" id="IPR002347">
    <property type="entry name" value="SDR_fam"/>
</dbReference>
<dbReference type="InterPro" id="IPR036291">
    <property type="entry name" value="NAD(P)-bd_dom_sf"/>
</dbReference>
<dbReference type="RefSeq" id="WP_136935736.1">
    <property type="nucleotide sequence ID" value="NZ_SSMQ01000098.1"/>
</dbReference>
<dbReference type="PRINTS" id="PR00081">
    <property type="entry name" value="GDHRDH"/>
</dbReference>
<keyword evidence="5" id="KW-1185">Reference proteome</keyword>
<comment type="caution">
    <text evidence="4">The sequence shown here is derived from an EMBL/GenBank/DDBJ whole genome shotgun (WGS) entry which is preliminary data.</text>
</comment>
<dbReference type="GO" id="GO:0047936">
    <property type="term" value="F:glucose 1-dehydrogenase [NAD(P)+] activity"/>
    <property type="evidence" value="ECO:0007669"/>
    <property type="project" value="UniProtKB-EC"/>
</dbReference>
<comment type="similarity">
    <text evidence="1">Belongs to the short-chain dehydrogenases/reductases (SDR) family.</text>
</comment>
<evidence type="ECO:0000256" key="1">
    <source>
        <dbReference type="ARBA" id="ARBA00006484"/>
    </source>
</evidence>
<dbReference type="PROSITE" id="PS00061">
    <property type="entry name" value="ADH_SHORT"/>
    <property type="match status" value="1"/>
</dbReference>
<dbReference type="Proteomes" id="UP000309215">
    <property type="component" value="Unassembled WGS sequence"/>
</dbReference>
<dbReference type="FunFam" id="3.40.50.720:FF:000084">
    <property type="entry name" value="Short-chain dehydrogenase reductase"/>
    <property type="match status" value="1"/>
</dbReference>
<protein>
    <submittedName>
        <fullName evidence="4">Glucose 1-dehydrogenase</fullName>
        <ecNumber evidence="4">1.1.1.47</ecNumber>
    </submittedName>
</protein>
<dbReference type="Pfam" id="PF13561">
    <property type="entry name" value="adh_short_C2"/>
    <property type="match status" value="1"/>
</dbReference>
<gene>
    <name evidence="4" type="ORF">E8A74_47060</name>
</gene>
<name>A0A4U1IMG7_9BACT</name>
<feature type="domain" description="Ketoreductase" evidence="3">
    <location>
        <begin position="7"/>
        <end position="189"/>
    </location>
</feature>
<evidence type="ECO:0000259" key="3">
    <source>
        <dbReference type="SMART" id="SM00822"/>
    </source>
</evidence>
<organism evidence="4 5">
    <name type="scientific">Polyangium fumosum</name>
    <dbReference type="NCBI Taxonomy" id="889272"/>
    <lineage>
        <taxon>Bacteria</taxon>
        <taxon>Pseudomonadati</taxon>
        <taxon>Myxococcota</taxon>
        <taxon>Polyangia</taxon>
        <taxon>Polyangiales</taxon>
        <taxon>Polyangiaceae</taxon>
        <taxon>Polyangium</taxon>
    </lineage>
</organism>
<dbReference type="SMART" id="SM00822">
    <property type="entry name" value="PKS_KR"/>
    <property type="match status" value="1"/>
</dbReference>
<evidence type="ECO:0000256" key="2">
    <source>
        <dbReference type="ARBA" id="ARBA00023002"/>
    </source>
</evidence>
<evidence type="ECO:0000313" key="4">
    <source>
        <dbReference type="EMBL" id="TKC95245.1"/>
    </source>
</evidence>
<dbReference type="SUPFAM" id="SSF51735">
    <property type="entry name" value="NAD(P)-binding Rossmann-fold domains"/>
    <property type="match status" value="1"/>
</dbReference>
<dbReference type="InterPro" id="IPR020904">
    <property type="entry name" value="Sc_DH/Rdtase_CS"/>
</dbReference>
<dbReference type="PANTHER" id="PTHR24321">
    <property type="entry name" value="DEHYDROGENASES, SHORT CHAIN"/>
    <property type="match status" value="1"/>
</dbReference>
<dbReference type="InterPro" id="IPR057326">
    <property type="entry name" value="KR_dom"/>
</dbReference>
<dbReference type="PANTHER" id="PTHR24321:SF15">
    <property type="entry name" value="OXIDOREDUCTASE UCPA"/>
    <property type="match status" value="1"/>
</dbReference>
<accession>A0A4U1IMG7</accession>
<evidence type="ECO:0000313" key="5">
    <source>
        <dbReference type="Proteomes" id="UP000309215"/>
    </source>
</evidence>
<dbReference type="EMBL" id="SSMQ01000098">
    <property type="protein sequence ID" value="TKC95245.1"/>
    <property type="molecule type" value="Genomic_DNA"/>
</dbReference>
<dbReference type="OrthoDB" id="5457012at2"/>
<proteinExistence type="inferred from homology"/>
<dbReference type="EC" id="1.1.1.47" evidence="4"/>
<reference evidence="4 5" key="1">
    <citation type="submission" date="2019-04" db="EMBL/GenBank/DDBJ databases">
        <authorList>
            <person name="Li Y."/>
            <person name="Wang J."/>
        </authorList>
    </citation>
    <scope>NUCLEOTIDE SEQUENCE [LARGE SCALE GENOMIC DNA]</scope>
    <source>
        <strain evidence="4 5">DSM 14668</strain>
    </source>
</reference>
<keyword evidence="2 4" id="KW-0560">Oxidoreductase</keyword>
<dbReference type="Gene3D" id="3.40.50.720">
    <property type="entry name" value="NAD(P)-binding Rossmann-like Domain"/>
    <property type="match status" value="1"/>
</dbReference>
<dbReference type="NCBIfam" id="NF005559">
    <property type="entry name" value="PRK07231.1"/>
    <property type="match status" value="1"/>
</dbReference>
<dbReference type="PRINTS" id="PR00080">
    <property type="entry name" value="SDRFAMILY"/>
</dbReference>
<dbReference type="AlphaFoldDB" id="A0A4U1IMG7"/>